<dbReference type="Gene3D" id="2.30.29.30">
    <property type="entry name" value="Pleckstrin-homology domain (PH domain)/Phosphotyrosine-binding domain (PTB)"/>
    <property type="match status" value="1"/>
</dbReference>
<evidence type="ECO:0000256" key="6">
    <source>
        <dbReference type="PROSITE-ProRule" id="PRU00288"/>
    </source>
</evidence>
<dbReference type="InParanoid" id="B3RZG2"/>
<evidence type="ECO:0000256" key="1">
    <source>
        <dbReference type="ARBA" id="ARBA00022468"/>
    </source>
</evidence>
<dbReference type="CDD" id="cd08835">
    <property type="entry name" value="ArfGap_ACAP"/>
    <property type="match status" value="1"/>
</dbReference>
<feature type="region of interest" description="Disordered" evidence="7">
    <location>
        <begin position="489"/>
        <end position="529"/>
    </location>
</feature>
<dbReference type="Pfam" id="PF16746">
    <property type="entry name" value="BAR_3"/>
    <property type="match status" value="1"/>
</dbReference>
<dbReference type="OMA" id="SMDEIQL"/>
<dbReference type="InterPro" id="IPR002110">
    <property type="entry name" value="Ankyrin_rpt"/>
</dbReference>
<dbReference type="PROSITE" id="PS50115">
    <property type="entry name" value="ARFGAP"/>
    <property type="match status" value="1"/>
</dbReference>
<keyword evidence="4" id="KW-0862">Zinc</keyword>
<dbReference type="OrthoDB" id="10070851at2759"/>
<dbReference type="PROSITE" id="PS50297">
    <property type="entry name" value="ANK_REP_REGION"/>
    <property type="match status" value="2"/>
</dbReference>
<evidence type="ECO:0000256" key="5">
    <source>
        <dbReference type="PROSITE-ProRule" id="PRU00023"/>
    </source>
</evidence>
<dbReference type="InterPro" id="IPR001849">
    <property type="entry name" value="PH_domain"/>
</dbReference>
<dbReference type="Pfam" id="PF01412">
    <property type="entry name" value="ArfGap"/>
    <property type="match status" value="1"/>
</dbReference>
<keyword evidence="3 6" id="KW-0863">Zinc-finger</keyword>
<gene>
    <name evidence="10" type="ORF">TRIADDRAFT_57442</name>
</gene>
<dbReference type="PROSITE" id="PS50003">
    <property type="entry name" value="PH_DOMAIN"/>
    <property type="match status" value="1"/>
</dbReference>
<dbReference type="InterPro" id="IPR001164">
    <property type="entry name" value="ArfGAP_dom"/>
</dbReference>
<evidence type="ECO:0000256" key="2">
    <source>
        <dbReference type="ARBA" id="ARBA00022723"/>
    </source>
</evidence>
<dbReference type="FunFam" id="1.10.220.150:FF:000009">
    <property type="entry name" value="stromal membrane-associated protein 1 isoform X1"/>
    <property type="match status" value="1"/>
</dbReference>
<dbReference type="KEGG" id="tad:TRIADDRAFT_57442"/>
<evidence type="ECO:0000259" key="8">
    <source>
        <dbReference type="PROSITE" id="PS50003"/>
    </source>
</evidence>
<dbReference type="STRING" id="10228.B3RZG2"/>
<dbReference type="InterPro" id="IPR036770">
    <property type="entry name" value="Ankyrin_rpt-contain_sf"/>
</dbReference>
<dbReference type="PhylomeDB" id="B3RZG2"/>
<feature type="repeat" description="ANK" evidence="5">
    <location>
        <begin position="567"/>
        <end position="599"/>
    </location>
</feature>
<dbReference type="GO" id="GO:0005737">
    <property type="term" value="C:cytoplasm"/>
    <property type="evidence" value="ECO:0007669"/>
    <property type="project" value="InterPro"/>
</dbReference>
<dbReference type="eggNOG" id="KOG0521">
    <property type="taxonomic scope" value="Eukaryota"/>
</dbReference>
<dbReference type="HOGENOM" id="CLU_012513_0_0_1"/>
<dbReference type="GeneID" id="6754576"/>
<dbReference type="PROSITE" id="PS50088">
    <property type="entry name" value="ANK_REPEAT"/>
    <property type="match status" value="2"/>
</dbReference>
<reference evidence="10 11" key="1">
    <citation type="journal article" date="2008" name="Nature">
        <title>The Trichoplax genome and the nature of placozoans.</title>
        <authorList>
            <person name="Srivastava M."/>
            <person name="Begovic E."/>
            <person name="Chapman J."/>
            <person name="Putnam N.H."/>
            <person name="Hellsten U."/>
            <person name="Kawashima T."/>
            <person name="Kuo A."/>
            <person name="Mitros T."/>
            <person name="Salamov A."/>
            <person name="Carpenter M.L."/>
            <person name="Signorovitch A.Y."/>
            <person name="Moreno M.A."/>
            <person name="Kamm K."/>
            <person name="Grimwood J."/>
            <person name="Schmutz J."/>
            <person name="Shapiro H."/>
            <person name="Grigoriev I.V."/>
            <person name="Buss L.W."/>
            <person name="Schierwater B."/>
            <person name="Dellaporta S.L."/>
            <person name="Rokhsar D.S."/>
        </authorList>
    </citation>
    <scope>NUCLEOTIDE SEQUENCE [LARGE SCALE GENOMIC DNA]</scope>
    <source>
        <strain evidence="10 11">Grell-BS-1999</strain>
    </source>
</reference>
<sequence length="750" mass="85930">MKIIVPFEECIKDSPKFRTSLQNVEKDVNSFDTEIDKLAKLYNGLSDASKTCSNANRAFVIGLNALKDHFVDESLVTNAISNFTQIFTDLENFYKRFIDECQALSSTYMQNYIKEDIKRVRDYKKSFDKISDEFDTAINRNASAQKIKTIEVEEAEQNFKSTRSWFSHIAFEYCYNLMSLFKSYRKLVDESSLLLQQFSPFTDDLTTQIEREKENFIQDKKEMEKYYMAIKEKKCDTTDEPTKNVGNMEGYLFKRSRNAFKSWSRRYFTLRNNQLWHQKRSQLFDWTLFYRGCILQADDASTRDMWIRMIQDSIAAAFREGETSGDSLDPVIDSETSPSIATVSLNDTSKGHEKKAELRVVDELQQVPGNNKCADCGKSDPTWASINLGILLCIECSGIHRSLGVHVSKVRSVTLDDWDPEYIKVMKRLGNDVVNLIYENEPDDSLTKPNSVSERSVREKWIRAKYVELSFLGNKKNNPVSDIVKKLQNYTLKHRKRSPPPKNKRRSSVLNSPDNPIAGGLDAVPVNVYDSSDDDDIDEEVTSLTPDKAFILNLKGAKTDWRDPNNHGGNAIHAATKSGSLSAVQYLILNGCNIDVRDQHGRSPLHYAVEQGNTGQVYILLKRGAKYRAVDEAGLDVLQIALNKTYADIVTLLRLARLNEEMKESEVGTYVEGLAYMHIDYSDTIMLLAKCHLLNERFRNALAYAVIFENLKNFYNLFATIADYTYNEVFKDFSHMVTADPKRLKHSSRK</sequence>
<feature type="domain" description="PH" evidence="8">
    <location>
        <begin position="245"/>
        <end position="275"/>
    </location>
</feature>
<keyword evidence="5" id="KW-0040">ANK repeat</keyword>
<dbReference type="SUPFAM" id="SSF50729">
    <property type="entry name" value="PH domain-like"/>
    <property type="match status" value="1"/>
</dbReference>
<dbReference type="Pfam" id="PF12796">
    <property type="entry name" value="Ank_2"/>
    <property type="match status" value="1"/>
</dbReference>
<dbReference type="CTD" id="6754576"/>
<dbReference type="SMART" id="SM00105">
    <property type="entry name" value="ArfGap"/>
    <property type="match status" value="1"/>
</dbReference>
<feature type="compositionally biased region" description="Basic residues" evidence="7">
    <location>
        <begin position="492"/>
        <end position="507"/>
    </location>
</feature>
<dbReference type="PRINTS" id="PR00405">
    <property type="entry name" value="REVINTRACTNG"/>
</dbReference>
<dbReference type="PANTHER" id="PTHR23180:SF399">
    <property type="entry name" value="BLOWN FUSE, ISOFORM A-RELATED"/>
    <property type="match status" value="1"/>
</dbReference>
<evidence type="ECO:0000256" key="3">
    <source>
        <dbReference type="ARBA" id="ARBA00022771"/>
    </source>
</evidence>
<evidence type="ECO:0000313" key="11">
    <source>
        <dbReference type="Proteomes" id="UP000009022"/>
    </source>
</evidence>
<keyword evidence="1" id="KW-0343">GTPase activation</keyword>
<dbReference type="CDD" id="cd07603">
    <property type="entry name" value="BAR_ACAPs"/>
    <property type="match status" value="1"/>
</dbReference>
<organism evidence="10 11">
    <name type="scientific">Trichoplax adhaerens</name>
    <name type="common">Trichoplax reptans</name>
    <dbReference type="NCBI Taxonomy" id="10228"/>
    <lineage>
        <taxon>Eukaryota</taxon>
        <taxon>Metazoa</taxon>
        <taxon>Placozoa</taxon>
        <taxon>Uniplacotomia</taxon>
        <taxon>Trichoplacea</taxon>
        <taxon>Trichoplacidae</taxon>
        <taxon>Trichoplax</taxon>
    </lineage>
</organism>
<dbReference type="GO" id="GO:0005096">
    <property type="term" value="F:GTPase activator activity"/>
    <property type="evidence" value="ECO:0007669"/>
    <property type="project" value="UniProtKB-KW"/>
</dbReference>
<dbReference type="InterPro" id="IPR045258">
    <property type="entry name" value="ACAP1/2/3-like"/>
</dbReference>
<dbReference type="InterPro" id="IPR011993">
    <property type="entry name" value="PH-like_dom_sf"/>
</dbReference>
<keyword evidence="11" id="KW-1185">Reference proteome</keyword>
<dbReference type="Gene3D" id="1.20.1270.60">
    <property type="entry name" value="Arfaptin homology (AH) domain/BAR domain"/>
    <property type="match status" value="1"/>
</dbReference>
<name>B3RZG2_TRIAD</name>
<dbReference type="InterPro" id="IPR038508">
    <property type="entry name" value="ArfGAP_dom_sf"/>
</dbReference>
<dbReference type="GO" id="GO:0008270">
    <property type="term" value="F:zinc ion binding"/>
    <property type="evidence" value="ECO:0007669"/>
    <property type="project" value="UniProtKB-KW"/>
</dbReference>
<dbReference type="SMART" id="SM00248">
    <property type="entry name" value="ANK"/>
    <property type="match status" value="2"/>
</dbReference>
<evidence type="ECO:0000259" key="9">
    <source>
        <dbReference type="PROSITE" id="PS50115"/>
    </source>
</evidence>
<dbReference type="InterPro" id="IPR027267">
    <property type="entry name" value="AH/BAR_dom_sf"/>
</dbReference>
<feature type="repeat" description="ANK" evidence="5">
    <location>
        <begin position="600"/>
        <end position="632"/>
    </location>
</feature>
<dbReference type="EMBL" id="DS985246">
    <property type="protein sequence ID" value="EDV24197.1"/>
    <property type="molecule type" value="Genomic_DNA"/>
</dbReference>
<dbReference type="InterPro" id="IPR037278">
    <property type="entry name" value="ARFGAP/RecO"/>
</dbReference>
<dbReference type="InterPro" id="IPR004148">
    <property type="entry name" value="BAR_dom"/>
</dbReference>
<dbReference type="FunCoup" id="B3RZG2">
    <property type="interactions" value="2367"/>
</dbReference>
<dbReference type="PANTHER" id="PTHR23180">
    <property type="entry name" value="CENTAURIN/ARF"/>
    <property type="match status" value="1"/>
</dbReference>
<dbReference type="Proteomes" id="UP000009022">
    <property type="component" value="Unassembled WGS sequence"/>
</dbReference>
<feature type="domain" description="Arf-GAP" evidence="9">
    <location>
        <begin position="358"/>
        <end position="479"/>
    </location>
</feature>
<evidence type="ECO:0000256" key="7">
    <source>
        <dbReference type="SAM" id="MobiDB-lite"/>
    </source>
</evidence>
<keyword evidence="2" id="KW-0479">Metal-binding</keyword>
<evidence type="ECO:0000256" key="4">
    <source>
        <dbReference type="ARBA" id="ARBA00022833"/>
    </source>
</evidence>
<dbReference type="SUPFAM" id="SSF48403">
    <property type="entry name" value="Ankyrin repeat"/>
    <property type="match status" value="1"/>
</dbReference>
<dbReference type="Gene3D" id="1.25.40.20">
    <property type="entry name" value="Ankyrin repeat-containing domain"/>
    <property type="match status" value="1"/>
</dbReference>
<dbReference type="SUPFAM" id="SSF57863">
    <property type="entry name" value="ArfGap/RecO-like zinc finger"/>
    <property type="match status" value="1"/>
</dbReference>
<accession>B3RZG2</accession>
<dbReference type="RefSeq" id="XP_002113723.1">
    <property type="nucleotide sequence ID" value="XM_002113687.1"/>
</dbReference>
<dbReference type="SUPFAM" id="SSF103657">
    <property type="entry name" value="BAR/IMD domain-like"/>
    <property type="match status" value="1"/>
</dbReference>
<proteinExistence type="predicted"/>
<protein>
    <submittedName>
        <fullName evidence="10">Uncharacterized protein</fullName>
    </submittedName>
</protein>
<dbReference type="Gene3D" id="1.10.220.150">
    <property type="entry name" value="Arf GTPase activating protein"/>
    <property type="match status" value="1"/>
</dbReference>
<dbReference type="AlphaFoldDB" id="B3RZG2"/>
<evidence type="ECO:0000313" key="10">
    <source>
        <dbReference type="EMBL" id="EDV24197.1"/>
    </source>
</evidence>